<organism evidence="1 2">
    <name type="scientific">Candidatus Bartonella washoeensis Sb944nv</name>
    <dbReference type="NCBI Taxonomy" id="1094563"/>
    <lineage>
        <taxon>Bacteria</taxon>
        <taxon>Pseudomonadati</taxon>
        <taxon>Pseudomonadota</taxon>
        <taxon>Alphaproteobacteria</taxon>
        <taxon>Hyphomicrobiales</taxon>
        <taxon>Bartonellaceae</taxon>
        <taxon>Bartonella</taxon>
    </lineage>
</organism>
<sequence>MSKLFYKAIIENLQNEKCTDAELKALLNAFEYTVKKMDITLAHKAWYELKDYVTAKQYRINLFTLMIEPRKSSGKSNGIACLNTAARS</sequence>
<evidence type="ECO:0000313" key="1">
    <source>
        <dbReference type="EMBL" id="EJF77896.1"/>
    </source>
</evidence>
<dbReference type="AlphaFoldDB" id="J0PZ00"/>
<dbReference type="PATRIC" id="fig|1094563.3.peg.1569"/>
<keyword evidence="2" id="KW-1185">Reference proteome</keyword>
<dbReference type="RefSeq" id="WP_006924375.1">
    <property type="nucleotide sequence ID" value="NZ_JH725025.1"/>
</dbReference>
<dbReference type="eggNOG" id="ENOG502ZYU2">
    <property type="taxonomic scope" value="Bacteria"/>
</dbReference>
<protein>
    <submittedName>
        <fullName evidence="1">Uncharacterized protein</fullName>
    </submittedName>
</protein>
<name>J0PZ00_9HYPH</name>
<dbReference type="EMBL" id="AILU01000038">
    <property type="protein sequence ID" value="EJF77896.1"/>
    <property type="molecule type" value="Genomic_DNA"/>
</dbReference>
<accession>J0PZ00</accession>
<proteinExistence type="predicted"/>
<evidence type="ECO:0000313" key="2">
    <source>
        <dbReference type="Proteomes" id="UP000008947"/>
    </source>
</evidence>
<reference evidence="1 2" key="1">
    <citation type="submission" date="2012-03" db="EMBL/GenBank/DDBJ databases">
        <title>The Genome Sequence of Bartonella washoensis Sb944nv.</title>
        <authorList>
            <consortium name="The Broad Institute Genome Sequencing Platform"/>
            <consortium name="The Broad Institute Genome Sequencing Center for Infectious Disease"/>
            <person name="Feldgarden M."/>
            <person name="Kirby J."/>
            <person name="Kosoy M."/>
            <person name="Birtles R."/>
            <person name="Probert W.S."/>
            <person name="Chiaraviglio L."/>
            <person name="Young S.K."/>
            <person name="Zeng Q."/>
            <person name="Gargeya S."/>
            <person name="Fitzgerald M."/>
            <person name="Haas B."/>
            <person name="Abouelleil A."/>
            <person name="Alvarado L."/>
            <person name="Arachchi H.M."/>
            <person name="Berlin A."/>
            <person name="Chapman S.B."/>
            <person name="Gearin G."/>
            <person name="Goldberg J."/>
            <person name="Griggs A."/>
            <person name="Gujja S."/>
            <person name="Hansen M."/>
            <person name="Heiman D."/>
            <person name="Howarth C."/>
            <person name="Larimer J."/>
            <person name="Lui A."/>
            <person name="MacDonald P.J.P."/>
            <person name="McCowen C."/>
            <person name="Montmayeur A."/>
            <person name="Murphy C."/>
            <person name="Neiman D."/>
            <person name="Pearson M."/>
            <person name="Priest M."/>
            <person name="Roberts A."/>
            <person name="Saif S."/>
            <person name="Shea T."/>
            <person name="Sisk P."/>
            <person name="Stolte C."/>
            <person name="Sykes S."/>
            <person name="Wortman J."/>
            <person name="Nusbaum C."/>
            <person name="Birren B."/>
        </authorList>
    </citation>
    <scope>NUCLEOTIDE SEQUENCE [LARGE SCALE GENOMIC DNA]</scope>
    <source>
        <strain evidence="1 2">Sb944nv</strain>
    </source>
</reference>
<dbReference type="HOGENOM" id="CLU_2630986_0_0_5"/>
<gene>
    <name evidence="1" type="ORF">MCQ_01339</name>
</gene>
<comment type="caution">
    <text evidence="1">The sequence shown here is derived from an EMBL/GenBank/DDBJ whole genome shotgun (WGS) entry which is preliminary data.</text>
</comment>
<dbReference type="Proteomes" id="UP000008947">
    <property type="component" value="Unassembled WGS sequence"/>
</dbReference>